<feature type="transmembrane region" description="Helical" evidence="1">
    <location>
        <begin position="71"/>
        <end position="93"/>
    </location>
</feature>
<dbReference type="EMBL" id="UGQT01000001">
    <property type="protein sequence ID" value="STZ62172.1"/>
    <property type="molecule type" value="Genomic_DNA"/>
</dbReference>
<reference evidence="2 3" key="1">
    <citation type="submission" date="2018-06" db="EMBL/GenBank/DDBJ databases">
        <authorList>
            <consortium name="Pathogen Informatics"/>
            <person name="Doyle S."/>
        </authorList>
    </citation>
    <scope>NUCLEOTIDE SEQUENCE [LARGE SCALE GENOMIC DNA]</scope>
    <source>
        <strain evidence="2 3">NCTC10821</strain>
    </source>
</reference>
<keyword evidence="1" id="KW-0472">Membrane</keyword>
<keyword evidence="1" id="KW-0812">Transmembrane</keyword>
<gene>
    <name evidence="2" type="ORF">NCTC10821_05736</name>
</gene>
<organism evidence="2 3">
    <name type="scientific">Mycolicibacterium tokaiense</name>
    <dbReference type="NCBI Taxonomy" id="39695"/>
    <lineage>
        <taxon>Bacteria</taxon>
        <taxon>Bacillati</taxon>
        <taxon>Actinomycetota</taxon>
        <taxon>Actinomycetes</taxon>
        <taxon>Mycobacteriales</taxon>
        <taxon>Mycobacteriaceae</taxon>
        <taxon>Mycolicibacterium</taxon>
    </lineage>
</organism>
<feature type="transmembrane region" description="Helical" evidence="1">
    <location>
        <begin position="173"/>
        <end position="194"/>
    </location>
</feature>
<feature type="transmembrane region" description="Helical" evidence="1">
    <location>
        <begin position="137"/>
        <end position="161"/>
    </location>
</feature>
<dbReference type="AlphaFoldDB" id="A0A378TN06"/>
<dbReference type="RefSeq" id="WP_147289424.1">
    <property type="nucleotide sequence ID" value="NZ_AP022600.1"/>
</dbReference>
<keyword evidence="1" id="KW-1133">Transmembrane helix</keyword>
<sequence>MSEVPDDTAGLERWFLRRGMPAALPARARWRGVLPRSAPALAGWATLMVCSTLVTIGSGGQEINIEDDPTAVQWVTLAVFFLIPPAMVAAAWAVSRVASLPARTVIAVVAIVVGVLADWYDDGPFDAARDLLTDAALVALILAATGFGIGSILAWSVRIMLSHLRSVGRLMARVLPVVLLTVLVFFNATVWSVAASLDTVRLWLLVGFMGLIAGAFLVTGLLDSITATVDAEADAPDLSHGERTNILLLLVVSQFVQVSMLAVITGTVFFVLGLIVLNPTVLSKLTGGAPAQSEWFDITLPVSAAHVHITIFLTALTFMYISARAVGDGEYRSAFLDPLLEDVRLVVAARNRYRDPDLPTAG</sequence>
<name>A0A378TN06_9MYCO</name>
<feature type="transmembrane region" description="Helical" evidence="1">
    <location>
        <begin position="246"/>
        <end position="278"/>
    </location>
</feature>
<keyword evidence="3" id="KW-1185">Reference proteome</keyword>
<dbReference type="Proteomes" id="UP000254978">
    <property type="component" value="Unassembled WGS sequence"/>
</dbReference>
<dbReference type="OrthoDB" id="4750264at2"/>
<evidence type="ECO:0000313" key="3">
    <source>
        <dbReference type="Proteomes" id="UP000254978"/>
    </source>
</evidence>
<evidence type="ECO:0000256" key="1">
    <source>
        <dbReference type="SAM" id="Phobius"/>
    </source>
</evidence>
<feature type="transmembrane region" description="Helical" evidence="1">
    <location>
        <begin position="200"/>
        <end position="225"/>
    </location>
</feature>
<evidence type="ECO:0000313" key="2">
    <source>
        <dbReference type="EMBL" id="STZ62172.1"/>
    </source>
</evidence>
<accession>A0A378TN06</accession>
<feature type="transmembrane region" description="Helical" evidence="1">
    <location>
        <begin position="100"/>
        <end position="117"/>
    </location>
</feature>
<feature type="transmembrane region" description="Helical" evidence="1">
    <location>
        <begin position="298"/>
        <end position="323"/>
    </location>
</feature>
<protein>
    <submittedName>
        <fullName evidence="2">Integral membrane protein</fullName>
    </submittedName>
</protein>
<proteinExistence type="predicted"/>
<feature type="transmembrane region" description="Helical" evidence="1">
    <location>
        <begin position="38"/>
        <end position="59"/>
    </location>
</feature>